<gene>
    <name evidence="1" type="ORF">ACERK3_17520</name>
</gene>
<dbReference type="PROSITE" id="PS51257">
    <property type="entry name" value="PROKAR_LIPOPROTEIN"/>
    <property type="match status" value="1"/>
</dbReference>
<dbReference type="EMBL" id="JBGUBD010000015">
    <property type="protein sequence ID" value="MFA9480077.1"/>
    <property type="molecule type" value="Genomic_DNA"/>
</dbReference>
<name>A0ABV4U8Y1_9BACT</name>
<comment type="caution">
    <text evidence="1">The sequence shown here is derived from an EMBL/GenBank/DDBJ whole genome shotgun (WGS) entry which is preliminary data.</text>
</comment>
<evidence type="ECO:0000313" key="2">
    <source>
        <dbReference type="Proteomes" id="UP001575105"/>
    </source>
</evidence>
<dbReference type="Proteomes" id="UP001575105">
    <property type="component" value="Unassembled WGS sequence"/>
</dbReference>
<protein>
    <submittedName>
        <fullName evidence="1">PEP-CTERM sorting domain-containing protein</fullName>
    </submittedName>
</protein>
<reference evidence="1 2" key="1">
    <citation type="submission" date="2024-08" db="EMBL/GenBank/DDBJ databases">
        <title>Whole-genome sequencing of halo(alkali)philic microorganisms from hypersaline lakes.</title>
        <authorList>
            <person name="Sorokin D.Y."/>
            <person name="Merkel A.Y."/>
            <person name="Messina E."/>
            <person name="Yakimov M."/>
        </authorList>
    </citation>
    <scope>NUCLEOTIDE SEQUENCE [LARGE SCALE GENOMIC DNA]</scope>
    <source>
        <strain evidence="1 2">AB-hyl4</strain>
    </source>
</reference>
<organism evidence="1 2">
    <name type="scientific">Natronomicrosphaera hydrolytica</name>
    <dbReference type="NCBI Taxonomy" id="3242702"/>
    <lineage>
        <taxon>Bacteria</taxon>
        <taxon>Pseudomonadati</taxon>
        <taxon>Planctomycetota</taxon>
        <taxon>Phycisphaerae</taxon>
        <taxon>Phycisphaerales</taxon>
        <taxon>Phycisphaeraceae</taxon>
        <taxon>Natronomicrosphaera</taxon>
    </lineage>
</organism>
<dbReference type="InterPro" id="IPR013424">
    <property type="entry name" value="Ice-binding_C"/>
</dbReference>
<dbReference type="NCBIfam" id="TIGR02595">
    <property type="entry name" value="PEP_CTERM"/>
    <property type="match status" value="1"/>
</dbReference>
<evidence type="ECO:0000313" key="1">
    <source>
        <dbReference type="EMBL" id="MFA9480077.1"/>
    </source>
</evidence>
<accession>A0ABV4U8Y1</accession>
<proteinExistence type="predicted"/>
<dbReference type="RefSeq" id="WP_425347002.1">
    <property type="nucleotide sequence ID" value="NZ_JBGUBD010000015.1"/>
</dbReference>
<keyword evidence="2" id="KW-1185">Reference proteome</keyword>
<sequence length="303" mass="32715">MIHALKSLFNRNSVHFKAGAVALVASGCLAGGVNASTLHYWSWEGEDGTPPQSGGIPGTGTWWQDKEGSGNMNWQTDGGVERLELPESGPGSAFPNPIPLTGETNTHGVDASEGYIRTSNLETFNRNSFTFETYFNAMSTAGFTRFFDISTSTVQSQGGVRDGMLAARVYNDDGSFNSEHTNISSSLAVEADKDYYVAIAISTGENAEDRFVDFYLQNLTDGGSLQHERVAIWDGFTSLYHRNGGISMRVGRDNNFQALGDIRYSDGVLDQSELMIIPEPGSVGLLLGGLALTLTGRRRGEIS</sequence>